<dbReference type="RefSeq" id="WP_115403405.1">
    <property type="nucleotide sequence ID" value="NZ_QPKV01000005.1"/>
</dbReference>
<dbReference type="PANTHER" id="PTHR48020">
    <property type="entry name" value="PROTON MYO-INOSITOL COTRANSPORTER"/>
    <property type="match status" value="1"/>
</dbReference>
<dbReference type="InterPro" id="IPR047984">
    <property type="entry name" value="XylE-like"/>
</dbReference>
<feature type="transmembrane region" description="Helical" evidence="10">
    <location>
        <begin position="145"/>
        <end position="167"/>
    </location>
</feature>
<dbReference type="EMBL" id="QPKV01000005">
    <property type="protein sequence ID" value="RDC55941.1"/>
    <property type="molecule type" value="Genomic_DNA"/>
</dbReference>
<reference evidence="12 13" key="1">
    <citation type="submission" date="2018-07" db="EMBL/GenBank/DDBJ databases">
        <title>Pedobacter sp. nov., isolated from soil.</title>
        <authorList>
            <person name="Zhou L.Y."/>
            <person name="Du Z.J."/>
        </authorList>
    </citation>
    <scope>NUCLEOTIDE SEQUENCE [LARGE SCALE GENOMIC DNA]</scope>
    <source>
        <strain evidence="12 13">JDX94</strain>
    </source>
</reference>
<dbReference type="InterPro" id="IPR005829">
    <property type="entry name" value="Sugar_transporter_CS"/>
</dbReference>
<evidence type="ECO:0000256" key="5">
    <source>
        <dbReference type="ARBA" id="ARBA00022597"/>
    </source>
</evidence>
<feature type="transmembrane region" description="Helical" evidence="10">
    <location>
        <begin position="363"/>
        <end position="387"/>
    </location>
</feature>
<dbReference type="Pfam" id="PF00083">
    <property type="entry name" value="Sugar_tr"/>
    <property type="match status" value="1"/>
</dbReference>
<dbReference type="GO" id="GO:0022857">
    <property type="term" value="F:transmembrane transporter activity"/>
    <property type="evidence" value="ECO:0007669"/>
    <property type="project" value="InterPro"/>
</dbReference>
<dbReference type="SUPFAM" id="SSF103473">
    <property type="entry name" value="MFS general substrate transporter"/>
    <property type="match status" value="1"/>
</dbReference>
<dbReference type="Gene3D" id="1.20.1250.20">
    <property type="entry name" value="MFS general substrate transporter like domains"/>
    <property type="match status" value="2"/>
</dbReference>
<dbReference type="InterPro" id="IPR003663">
    <property type="entry name" value="Sugar/inositol_transpt"/>
</dbReference>
<feature type="transmembrane region" description="Helical" evidence="10">
    <location>
        <begin position="187"/>
        <end position="209"/>
    </location>
</feature>
<evidence type="ECO:0000256" key="10">
    <source>
        <dbReference type="SAM" id="Phobius"/>
    </source>
</evidence>
<evidence type="ECO:0000256" key="6">
    <source>
        <dbReference type="ARBA" id="ARBA00022692"/>
    </source>
</evidence>
<evidence type="ECO:0000313" key="13">
    <source>
        <dbReference type="Proteomes" id="UP000253961"/>
    </source>
</evidence>
<evidence type="ECO:0000256" key="7">
    <source>
        <dbReference type="ARBA" id="ARBA00022989"/>
    </source>
</evidence>
<evidence type="ECO:0000256" key="3">
    <source>
        <dbReference type="ARBA" id="ARBA00022448"/>
    </source>
</evidence>
<dbReference type="PROSITE" id="PS00217">
    <property type="entry name" value="SUGAR_TRANSPORT_2"/>
    <property type="match status" value="1"/>
</dbReference>
<feature type="transmembrane region" description="Helical" evidence="10">
    <location>
        <begin position="53"/>
        <end position="73"/>
    </location>
</feature>
<dbReference type="CDD" id="cd17359">
    <property type="entry name" value="MFS_XylE_like"/>
    <property type="match status" value="1"/>
</dbReference>
<evidence type="ECO:0000256" key="9">
    <source>
        <dbReference type="RuleBase" id="RU003346"/>
    </source>
</evidence>
<evidence type="ECO:0000256" key="8">
    <source>
        <dbReference type="ARBA" id="ARBA00023136"/>
    </source>
</evidence>
<dbReference type="OrthoDB" id="9783823at2"/>
<dbReference type="NCBIfam" id="TIGR00879">
    <property type="entry name" value="SP"/>
    <property type="match status" value="1"/>
</dbReference>
<dbReference type="PROSITE" id="PS50850">
    <property type="entry name" value="MFS"/>
    <property type="match status" value="1"/>
</dbReference>
<dbReference type="InterPro" id="IPR005828">
    <property type="entry name" value="MFS_sugar_transport-like"/>
</dbReference>
<comment type="subcellular location">
    <subcellularLocation>
        <location evidence="1">Cell membrane</location>
        <topology evidence="1">Multi-pass membrane protein</topology>
    </subcellularLocation>
</comment>
<dbReference type="GO" id="GO:0005886">
    <property type="term" value="C:plasma membrane"/>
    <property type="evidence" value="ECO:0007669"/>
    <property type="project" value="UniProtKB-SubCell"/>
</dbReference>
<evidence type="ECO:0000259" key="11">
    <source>
        <dbReference type="PROSITE" id="PS50850"/>
    </source>
</evidence>
<accession>A0A369PTE9</accession>
<dbReference type="AlphaFoldDB" id="A0A369PTE9"/>
<evidence type="ECO:0000256" key="2">
    <source>
        <dbReference type="ARBA" id="ARBA00010992"/>
    </source>
</evidence>
<keyword evidence="5" id="KW-0762">Sugar transport</keyword>
<keyword evidence="6 10" id="KW-0812">Transmembrane</keyword>
<name>A0A369PTE9_9SPHI</name>
<dbReference type="PANTHER" id="PTHR48020:SF12">
    <property type="entry name" value="PROTON MYO-INOSITOL COTRANSPORTER"/>
    <property type="match status" value="1"/>
</dbReference>
<feature type="transmembrane region" description="Helical" evidence="10">
    <location>
        <begin position="334"/>
        <end position="357"/>
    </location>
</feature>
<dbReference type="PRINTS" id="PR00171">
    <property type="entry name" value="SUGRTRNSPORT"/>
</dbReference>
<feature type="transmembrane region" description="Helical" evidence="10">
    <location>
        <begin position="399"/>
        <end position="417"/>
    </location>
</feature>
<gene>
    <name evidence="12" type="ORF">DU508_13855</name>
</gene>
<feature type="transmembrane region" description="Helical" evidence="10">
    <location>
        <begin position="15"/>
        <end position="33"/>
    </location>
</feature>
<feature type="transmembrane region" description="Helical" evidence="10">
    <location>
        <begin position="310"/>
        <end position="327"/>
    </location>
</feature>
<organism evidence="12 13">
    <name type="scientific">Pedobacter chinensis</name>
    <dbReference type="NCBI Taxonomy" id="2282421"/>
    <lineage>
        <taxon>Bacteria</taxon>
        <taxon>Pseudomonadati</taxon>
        <taxon>Bacteroidota</taxon>
        <taxon>Sphingobacteriia</taxon>
        <taxon>Sphingobacteriales</taxon>
        <taxon>Sphingobacteriaceae</taxon>
        <taxon>Pedobacter</taxon>
    </lineage>
</organism>
<protein>
    <submittedName>
        <fullName evidence="12">MFS transporter</fullName>
    </submittedName>
</protein>
<keyword evidence="7 10" id="KW-1133">Transmembrane helix</keyword>
<dbReference type="FunFam" id="1.20.1250.20:FF:000122">
    <property type="entry name" value="D-xylose transporter XylE"/>
    <property type="match status" value="1"/>
</dbReference>
<sequence length="473" mass="51499">MSVTEQETSVERNSLYLYLVCLVAALGGFLFGFDTAVISGTISLVKNDFGLDAVSEGWFVSCALLGCIIGVSISGKLSDKYGRKIVLILSALLFLASALGCMYASSFSILIAFRLIGGIGIGVASMVSPLYISEFAPSRLRGTMVSLYQLALTIGIVTAYFTNAFLAAHTAEIFSDSSAERIFSQEVWRAMLGLGAVPAFIFLISLFFVPESPRWLLSKGRKESATKILIKIDGETAANKELKAFSLQQSDGEDASLKTLFKPVYRKALWIGLLLPFLSQVCGINAVIYYGPRILEQAGFTLNNALGGQVTIGLVNVVFTFVAIFTVDRWGRKPLLYVGIGGAVFSLVIIGMLFHFGVISGPWILIFILAFIACFAFSFGPVCWVVIGEIFPNGIRGKAMSLATLTLWIGNFFVGQLTPIMLEGLGSSWTFWIFALCCSPAIYLTWKLIPETKGRSLEEIDVHWHKSHSQTST</sequence>
<feature type="transmembrane region" description="Helical" evidence="10">
    <location>
        <begin position="85"/>
        <end position="105"/>
    </location>
</feature>
<dbReference type="Proteomes" id="UP000253961">
    <property type="component" value="Unassembled WGS sequence"/>
</dbReference>
<keyword evidence="4" id="KW-1003">Cell membrane</keyword>
<keyword evidence="8 10" id="KW-0472">Membrane</keyword>
<feature type="transmembrane region" description="Helical" evidence="10">
    <location>
        <begin position="429"/>
        <end position="446"/>
    </location>
</feature>
<dbReference type="InterPro" id="IPR050814">
    <property type="entry name" value="Myo-inositol_Transporter"/>
</dbReference>
<proteinExistence type="inferred from homology"/>
<evidence type="ECO:0000313" key="12">
    <source>
        <dbReference type="EMBL" id="RDC55941.1"/>
    </source>
</evidence>
<comment type="caution">
    <text evidence="12">The sequence shown here is derived from an EMBL/GenBank/DDBJ whole genome shotgun (WGS) entry which is preliminary data.</text>
</comment>
<dbReference type="InterPro" id="IPR036259">
    <property type="entry name" value="MFS_trans_sf"/>
</dbReference>
<feature type="domain" description="Major facilitator superfamily (MFS) profile" evidence="11">
    <location>
        <begin position="20"/>
        <end position="453"/>
    </location>
</feature>
<dbReference type="InterPro" id="IPR020846">
    <property type="entry name" value="MFS_dom"/>
</dbReference>
<keyword evidence="3 9" id="KW-0813">Transport</keyword>
<evidence type="ECO:0000256" key="1">
    <source>
        <dbReference type="ARBA" id="ARBA00004651"/>
    </source>
</evidence>
<dbReference type="PROSITE" id="PS00216">
    <property type="entry name" value="SUGAR_TRANSPORT_1"/>
    <property type="match status" value="2"/>
</dbReference>
<feature type="transmembrane region" description="Helical" evidence="10">
    <location>
        <begin position="111"/>
        <end position="133"/>
    </location>
</feature>
<keyword evidence="13" id="KW-1185">Reference proteome</keyword>
<evidence type="ECO:0000256" key="4">
    <source>
        <dbReference type="ARBA" id="ARBA00022475"/>
    </source>
</evidence>
<comment type="similarity">
    <text evidence="2 9">Belongs to the major facilitator superfamily. Sugar transporter (TC 2.A.1.1) family.</text>
</comment>
<feature type="transmembrane region" description="Helical" evidence="10">
    <location>
        <begin position="268"/>
        <end position="290"/>
    </location>
</feature>